<accession>A0ABT3GU97</accession>
<dbReference type="Gene3D" id="3.40.800.20">
    <property type="entry name" value="Histone deacetylase domain"/>
    <property type="match status" value="1"/>
</dbReference>
<reference evidence="3 4" key="1">
    <citation type="submission" date="2022-10" db="EMBL/GenBank/DDBJ databases">
        <title>Pararhodobacter sp. nov., isolated from marine algae.</title>
        <authorList>
            <person name="Choi B.J."/>
            <person name="Kim J.M."/>
            <person name="Lee J.K."/>
            <person name="Choi D.G."/>
            <person name="Jeon C.O."/>
        </authorList>
    </citation>
    <scope>NUCLEOTIDE SEQUENCE [LARGE SCALE GENOMIC DNA]</scope>
    <source>
        <strain evidence="3 4">ZQ420</strain>
    </source>
</reference>
<comment type="similarity">
    <text evidence="1">Belongs to the histone deacetylase family.</text>
</comment>
<dbReference type="InterPro" id="IPR000286">
    <property type="entry name" value="HDACs"/>
</dbReference>
<sequence>MSTAFYTDPACLNHATPEGHPEQVARLVSILAALEHRDFAGLDRRQAPLAEVAELLRCHPQDYIDRIRAAEPDAGNHQLDADTWMSPGSWDAALAGVGAVTAALDAVMAGEARNAFAAIRPPGHHAETATPMGFCLFGTVAIAAKRALDHHRLSRVAVLDFDVHHGNGTQDLLWNEPRALFVSSHQFPLWPGTGRAEETGPHGTILNVPLAPGTRGPDFRDAWERQVFPRVDAFKPELILISAGFDAHIDDPLAQLALTEDDFIWITHRLCDLADAHAGGRVVSALEGGYNLDALAASTAAHIRVLMERGA</sequence>
<evidence type="ECO:0000256" key="1">
    <source>
        <dbReference type="ARBA" id="ARBA00005947"/>
    </source>
</evidence>
<dbReference type="PANTHER" id="PTHR10625">
    <property type="entry name" value="HISTONE DEACETYLASE HDAC1-RELATED"/>
    <property type="match status" value="1"/>
</dbReference>
<evidence type="ECO:0000259" key="2">
    <source>
        <dbReference type="Pfam" id="PF00850"/>
    </source>
</evidence>
<feature type="domain" description="Histone deacetylase" evidence="2">
    <location>
        <begin position="20"/>
        <end position="306"/>
    </location>
</feature>
<dbReference type="RefSeq" id="WP_264504263.1">
    <property type="nucleotide sequence ID" value="NZ_JAPDFL010000001.1"/>
</dbReference>
<comment type="caution">
    <text evidence="3">The sequence shown here is derived from an EMBL/GenBank/DDBJ whole genome shotgun (WGS) entry which is preliminary data.</text>
</comment>
<dbReference type="Proteomes" id="UP001208938">
    <property type="component" value="Unassembled WGS sequence"/>
</dbReference>
<dbReference type="SUPFAM" id="SSF52768">
    <property type="entry name" value="Arginase/deacetylase"/>
    <property type="match status" value="1"/>
</dbReference>
<dbReference type="CDD" id="cd11599">
    <property type="entry name" value="HDAC_classII_2"/>
    <property type="match status" value="1"/>
</dbReference>
<name>A0ABT3GU97_9RHOB</name>
<proteinExistence type="inferred from homology"/>
<dbReference type="Pfam" id="PF00850">
    <property type="entry name" value="Hist_deacetyl"/>
    <property type="match status" value="1"/>
</dbReference>
<evidence type="ECO:0000313" key="3">
    <source>
        <dbReference type="EMBL" id="MCW1931113.1"/>
    </source>
</evidence>
<evidence type="ECO:0000313" key="4">
    <source>
        <dbReference type="Proteomes" id="UP001208938"/>
    </source>
</evidence>
<gene>
    <name evidence="3" type="ORF">OKW52_02220</name>
</gene>
<dbReference type="InterPro" id="IPR037138">
    <property type="entry name" value="His_deacetylse_dom_sf"/>
</dbReference>
<dbReference type="PANTHER" id="PTHR10625:SF10">
    <property type="entry name" value="HISTONE DEACETYLASE HDAC1"/>
    <property type="match status" value="1"/>
</dbReference>
<organism evidence="3 4">
    <name type="scientific">Pararhodobacter zhoushanensis</name>
    <dbReference type="NCBI Taxonomy" id="2479545"/>
    <lineage>
        <taxon>Bacteria</taxon>
        <taxon>Pseudomonadati</taxon>
        <taxon>Pseudomonadota</taxon>
        <taxon>Alphaproteobacteria</taxon>
        <taxon>Rhodobacterales</taxon>
        <taxon>Paracoccaceae</taxon>
        <taxon>Pararhodobacter</taxon>
    </lineage>
</organism>
<dbReference type="EMBL" id="JAPDFL010000001">
    <property type="protein sequence ID" value="MCW1931113.1"/>
    <property type="molecule type" value="Genomic_DNA"/>
</dbReference>
<keyword evidence="4" id="KW-1185">Reference proteome</keyword>
<dbReference type="InterPro" id="IPR023696">
    <property type="entry name" value="Ureohydrolase_dom_sf"/>
</dbReference>
<dbReference type="PRINTS" id="PR01270">
    <property type="entry name" value="HDASUPER"/>
</dbReference>
<dbReference type="InterPro" id="IPR023801">
    <property type="entry name" value="His_deacetylse_dom"/>
</dbReference>
<protein>
    <submittedName>
        <fullName evidence="3">Histone deacetylase family protein</fullName>
    </submittedName>
</protein>